<comment type="caution">
    <text evidence="8">The sequence shown here is derived from an EMBL/GenBank/DDBJ whole genome shotgun (WGS) entry which is preliminary data.</text>
</comment>
<protein>
    <submittedName>
        <fullName evidence="8">NlpC/P60 family protein</fullName>
    </submittedName>
</protein>
<reference evidence="9" key="1">
    <citation type="journal article" date="2019" name="Int. J. Syst. Evol. Microbiol.">
        <title>The Global Catalogue of Microorganisms (GCM) 10K type strain sequencing project: providing services to taxonomists for standard genome sequencing and annotation.</title>
        <authorList>
            <consortium name="The Broad Institute Genomics Platform"/>
            <consortium name="The Broad Institute Genome Sequencing Center for Infectious Disease"/>
            <person name="Wu L."/>
            <person name="Ma J."/>
        </authorList>
    </citation>
    <scope>NUCLEOTIDE SEQUENCE [LARGE SCALE GENOMIC DNA]</scope>
    <source>
        <strain evidence="9">CGMCC 4.7357</strain>
    </source>
</reference>
<keyword evidence="9" id="KW-1185">Reference proteome</keyword>
<dbReference type="Pfam" id="PF00877">
    <property type="entry name" value="NLPC_P60"/>
    <property type="match status" value="1"/>
</dbReference>
<keyword evidence="3" id="KW-0378">Hydrolase</keyword>
<dbReference type="InterPro" id="IPR038765">
    <property type="entry name" value="Papain-like_cys_pep_sf"/>
</dbReference>
<feature type="domain" description="NlpC/P60" evidence="7">
    <location>
        <begin position="83"/>
        <end position="141"/>
    </location>
</feature>
<keyword evidence="6" id="KW-0732">Signal</keyword>
<evidence type="ECO:0000256" key="1">
    <source>
        <dbReference type="ARBA" id="ARBA00007074"/>
    </source>
</evidence>
<accession>A0ABV9A231</accession>
<evidence type="ECO:0000313" key="8">
    <source>
        <dbReference type="EMBL" id="MFC4493720.1"/>
    </source>
</evidence>
<evidence type="ECO:0000256" key="4">
    <source>
        <dbReference type="ARBA" id="ARBA00022807"/>
    </source>
</evidence>
<keyword evidence="2" id="KW-0645">Protease</keyword>
<comment type="similarity">
    <text evidence="1">Belongs to the peptidase C40 family.</text>
</comment>
<dbReference type="RefSeq" id="WP_386443464.1">
    <property type="nucleotide sequence ID" value="NZ_JBHSFH010000004.1"/>
</dbReference>
<dbReference type="Gene3D" id="3.90.1720.10">
    <property type="entry name" value="endopeptidase domain like (from Nostoc punctiforme)"/>
    <property type="match status" value="1"/>
</dbReference>
<dbReference type="InterPro" id="IPR000064">
    <property type="entry name" value="NLP_P60_dom"/>
</dbReference>
<evidence type="ECO:0000256" key="5">
    <source>
        <dbReference type="SAM" id="MobiDB-lite"/>
    </source>
</evidence>
<feature type="signal peptide" evidence="6">
    <location>
        <begin position="1"/>
        <end position="27"/>
    </location>
</feature>
<evidence type="ECO:0000256" key="2">
    <source>
        <dbReference type="ARBA" id="ARBA00022670"/>
    </source>
</evidence>
<sequence>MKRITRTVLPIVAGAAVLAPFAPSAIAGDSTEQPQAKKSVSSDAGTKAAISRDTVIKRAKTWLTAVDGHQVPYSQSKTFGGYRTDCSGYVSMALKYGKPGTNTVGLASSDFTTKIKTSQLKKGDLIIDANGSNTTRHVVIFEKWTSSAKKSYRAYEQRGGHGTDHSTRSYGLGNDEYDAYRPKKY</sequence>
<feature type="chain" id="PRO_5045298324" evidence="6">
    <location>
        <begin position="28"/>
        <end position="185"/>
    </location>
</feature>
<gene>
    <name evidence="8" type="ORF">ACFPA8_06165</name>
</gene>
<organism evidence="8 9">
    <name type="scientific">Streptomyces ovatisporus</name>
    <dbReference type="NCBI Taxonomy" id="1128682"/>
    <lineage>
        <taxon>Bacteria</taxon>
        <taxon>Bacillati</taxon>
        <taxon>Actinomycetota</taxon>
        <taxon>Actinomycetes</taxon>
        <taxon>Kitasatosporales</taxon>
        <taxon>Streptomycetaceae</taxon>
        <taxon>Streptomyces</taxon>
    </lineage>
</organism>
<evidence type="ECO:0000256" key="3">
    <source>
        <dbReference type="ARBA" id="ARBA00022801"/>
    </source>
</evidence>
<dbReference type="SUPFAM" id="SSF54001">
    <property type="entry name" value="Cysteine proteinases"/>
    <property type="match status" value="1"/>
</dbReference>
<name>A0ABV9A231_9ACTN</name>
<evidence type="ECO:0000256" key="6">
    <source>
        <dbReference type="SAM" id="SignalP"/>
    </source>
</evidence>
<feature type="region of interest" description="Disordered" evidence="5">
    <location>
        <begin position="155"/>
        <end position="185"/>
    </location>
</feature>
<evidence type="ECO:0000259" key="7">
    <source>
        <dbReference type="Pfam" id="PF00877"/>
    </source>
</evidence>
<keyword evidence="4" id="KW-0788">Thiol protease</keyword>
<proteinExistence type="inferred from homology"/>
<dbReference type="EMBL" id="JBHSFH010000004">
    <property type="protein sequence ID" value="MFC4493720.1"/>
    <property type="molecule type" value="Genomic_DNA"/>
</dbReference>
<dbReference type="Proteomes" id="UP001595997">
    <property type="component" value="Unassembled WGS sequence"/>
</dbReference>
<feature type="compositionally biased region" description="Basic and acidic residues" evidence="5">
    <location>
        <begin position="155"/>
        <end position="167"/>
    </location>
</feature>
<evidence type="ECO:0000313" key="9">
    <source>
        <dbReference type="Proteomes" id="UP001595997"/>
    </source>
</evidence>